<evidence type="ECO:0000313" key="1">
    <source>
        <dbReference type="EMBL" id="CAF4236462.1"/>
    </source>
</evidence>
<protein>
    <submittedName>
        <fullName evidence="1">Uncharacterized protein</fullName>
    </submittedName>
</protein>
<gene>
    <name evidence="2" type="ORF">BYL167_LOCUS78549</name>
    <name evidence="1" type="ORF">GIL414_LOCUS23064</name>
</gene>
<feature type="non-terminal residue" evidence="1">
    <location>
        <position position="1"/>
    </location>
</feature>
<proteinExistence type="predicted"/>
<dbReference type="Proteomes" id="UP000681720">
    <property type="component" value="Unassembled WGS sequence"/>
</dbReference>
<sequence length="76" mass="8681">FPSFNSNASFNSSLFNNFDLQSGELNNFDLQSGELNNSLLPIDNNLSFNQISESLENFSKVPIRDVIWYDNDGQRM</sequence>
<name>A0A8S2SPR5_9BILA</name>
<reference evidence="1" key="1">
    <citation type="submission" date="2021-02" db="EMBL/GenBank/DDBJ databases">
        <authorList>
            <person name="Nowell W R."/>
        </authorList>
    </citation>
    <scope>NUCLEOTIDE SEQUENCE</scope>
</reference>
<comment type="caution">
    <text evidence="1">The sequence shown here is derived from an EMBL/GenBank/DDBJ whole genome shotgun (WGS) entry which is preliminary data.</text>
</comment>
<dbReference type="Proteomes" id="UP000681967">
    <property type="component" value="Unassembled WGS sequence"/>
</dbReference>
<organism evidence="1 3">
    <name type="scientific">Rotaria magnacalcarata</name>
    <dbReference type="NCBI Taxonomy" id="392030"/>
    <lineage>
        <taxon>Eukaryota</taxon>
        <taxon>Metazoa</taxon>
        <taxon>Spiralia</taxon>
        <taxon>Gnathifera</taxon>
        <taxon>Rotifera</taxon>
        <taxon>Eurotatoria</taxon>
        <taxon>Bdelloidea</taxon>
        <taxon>Philodinida</taxon>
        <taxon>Philodinidae</taxon>
        <taxon>Rotaria</taxon>
    </lineage>
</organism>
<accession>A0A8S2SPR5</accession>
<dbReference type="AlphaFoldDB" id="A0A8S2SPR5"/>
<dbReference type="EMBL" id="CAJOBJ010024570">
    <property type="protein sequence ID" value="CAF4236462.1"/>
    <property type="molecule type" value="Genomic_DNA"/>
</dbReference>
<dbReference type="EMBL" id="CAJOBH010288511">
    <property type="protein sequence ID" value="CAF5178236.1"/>
    <property type="molecule type" value="Genomic_DNA"/>
</dbReference>
<evidence type="ECO:0000313" key="2">
    <source>
        <dbReference type="EMBL" id="CAF5178236.1"/>
    </source>
</evidence>
<evidence type="ECO:0000313" key="3">
    <source>
        <dbReference type="Proteomes" id="UP000681720"/>
    </source>
</evidence>